<name>A0ACC1P5I0_9PEZI</name>
<proteinExistence type="predicted"/>
<comment type="caution">
    <text evidence="1">The sequence shown here is derived from an EMBL/GenBank/DDBJ whole genome shotgun (WGS) entry which is preliminary data.</text>
</comment>
<accession>A0ACC1P5I0</accession>
<organism evidence="1 2">
    <name type="scientific">Xylaria curta</name>
    <dbReference type="NCBI Taxonomy" id="42375"/>
    <lineage>
        <taxon>Eukaryota</taxon>
        <taxon>Fungi</taxon>
        <taxon>Dikarya</taxon>
        <taxon>Ascomycota</taxon>
        <taxon>Pezizomycotina</taxon>
        <taxon>Sordariomycetes</taxon>
        <taxon>Xylariomycetidae</taxon>
        <taxon>Xylariales</taxon>
        <taxon>Xylariaceae</taxon>
        <taxon>Xylaria</taxon>
    </lineage>
</organism>
<dbReference type="EMBL" id="JAPDGR010000968">
    <property type="protein sequence ID" value="KAJ2986292.1"/>
    <property type="molecule type" value="Genomic_DNA"/>
</dbReference>
<evidence type="ECO:0000313" key="2">
    <source>
        <dbReference type="Proteomes" id="UP001143856"/>
    </source>
</evidence>
<evidence type="ECO:0000313" key="1">
    <source>
        <dbReference type="EMBL" id="KAJ2986292.1"/>
    </source>
</evidence>
<reference evidence="1" key="1">
    <citation type="submission" date="2022-10" db="EMBL/GenBank/DDBJ databases">
        <title>Genome Sequence of Xylaria curta.</title>
        <authorList>
            <person name="Buettner E."/>
        </authorList>
    </citation>
    <scope>NUCLEOTIDE SEQUENCE</scope>
    <source>
        <strain evidence="1">Babe10</strain>
    </source>
</reference>
<protein>
    <submittedName>
        <fullName evidence="1">Uncharacterized protein</fullName>
    </submittedName>
</protein>
<keyword evidence="2" id="KW-1185">Reference proteome</keyword>
<sequence>MFQHQQPTTDLASTYRELYRARFRADVQAGTATPFVLPLHLLAYWIVPTLYLAIPHRNRPWLYHARWLVLAFVCTFNWYIIKRVSSLNFVSSYGAGFLAAWATIWNFTLLVENDHRLGKPSSASRNACPSKVDVNGPQSQVSNPFGPGRPVLELDLNGSTSIDKASGPLTNGLEVNVMRKRELHTQQSAAALESTGCTKGTGTEQTPLAALHDDEERSRLGPKADFASDKFDRENEYEYYWQEYPADASFCTRLGWAFDIVSSFRLTGWNWAPSCLPSYEPPPRVGLYQLPLEYGSHRSRQGYIIIDLCATLMTTDPYFVVGPEHNYPLPVHLATLHSVLLSFQRTILAFVGIIVALQYAWNSGAICLALCCPPILGFRAHPWHLPSMMGSFTQVMDRGLSGFWGAWWHQTFQVGFSAPTKWLLRHGYLPSSHETGDGNWKMIATALGAVIAFAQSGLIHGAGSFSTVPQAHYWSPPLFFALSGLGTILQSTLSSLLRSRIEKVPRWVRRLGNLVFVILWLWATGWILFKARA</sequence>
<dbReference type="Proteomes" id="UP001143856">
    <property type="component" value="Unassembled WGS sequence"/>
</dbReference>
<gene>
    <name evidence="1" type="ORF">NUW58_g5098</name>
</gene>